<dbReference type="PANTHER" id="PTHR15081:SF1">
    <property type="entry name" value="NUCLEAR AUTOANTIGENIC SPERM PROTEIN"/>
    <property type="match status" value="1"/>
</dbReference>
<evidence type="ECO:0000256" key="3">
    <source>
        <dbReference type="ARBA" id="ARBA00022737"/>
    </source>
</evidence>
<feature type="compositionally biased region" description="Basic and acidic residues" evidence="7">
    <location>
        <begin position="370"/>
        <end position="380"/>
    </location>
</feature>
<dbReference type="InterPro" id="IPR019544">
    <property type="entry name" value="Tetratricopeptide_SHNi-TPR_dom"/>
</dbReference>
<dbReference type="PANTHER" id="PTHR15081">
    <property type="entry name" value="NUCLEAR AUTOANTIGENIC SPERM PROTEIN NASP -RELATED"/>
    <property type="match status" value="1"/>
</dbReference>
<evidence type="ECO:0000256" key="4">
    <source>
        <dbReference type="ARBA" id="ARBA00022803"/>
    </source>
</evidence>
<evidence type="ECO:0000256" key="1">
    <source>
        <dbReference type="ARBA" id="ARBA00004123"/>
    </source>
</evidence>
<keyword evidence="5" id="KW-0539">Nucleus</keyword>
<dbReference type="Proteomes" id="UP000288716">
    <property type="component" value="Unassembled WGS sequence"/>
</dbReference>
<evidence type="ECO:0000313" key="9">
    <source>
        <dbReference type="EMBL" id="RWS24607.1"/>
    </source>
</evidence>
<dbReference type="AlphaFoldDB" id="A0A443SAR6"/>
<dbReference type="GO" id="GO:0005654">
    <property type="term" value="C:nucleoplasm"/>
    <property type="evidence" value="ECO:0007669"/>
    <property type="project" value="TreeGrafter"/>
</dbReference>
<feature type="region of interest" description="Disordered" evidence="7">
    <location>
        <begin position="85"/>
        <end position="152"/>
    </location>
</feature>
<dbReference type="VEuPathDB" id="VectorBase:LDEU007433"/>
<dbReference type="SUPFAM" id="SSF48452">
    <property type="entry name" value="TPR-like"/>
    <property type="match status" value="1"/>
</dbReference>
<feature type="compositionally biased region" description="Basic and acidic residues" evidence="7">
    <location>
        <begin position="101"/>
        <end position="117"/>
    </location>
</feature>
<sequence>MAFVFSDAVTKALHLLIQGKRHVLVSDFSSAVQSLGEACELLDATYGKEADECGEAYLFYGIALLELSRQETGALDGVVNVKKEEKAATTTDAEEDIVPDSSHENSEKEAEAEKIDNAKACSSAEVDVNNAGPSQPSTSKAEDEENGEEAEISDLEISFDVLTMASKIFRRQKDKGSEMKLKLAECLQKLGEVSIEWENNELAVSWLGECLELRKECLPEDDRLIAETYYHIGIAHSFMSQVEKANDCYRSAIDVIIKRIESRKKIQNESSDTELSSKAETEIWELESLLPEMRAKIEDSQDQMLSTINDAKKKEESEMLEERMVAEKIKEVQAKPVNNVTHLVKRKRKEDSDTSPAAKKNCSHANQESLDNKELSEIKN</sequence>
<evidence type="ECO:0000313" key="10">
    <source>
        <dbReference type="Proteomes" id="UP000288716"/>
    </source>
</evidence>
<dbReference type="Gene3D" id="1.25.40.10">
    <property type="entry name" value="Tetratricopeptide repeat domain"/>
    <property type="match status" value="1"/>
</dbReference>
<dbReference type="InterPro" id="IPR011990">
    <property type="entry name" value="TPR-like_helical_dom_sf"/>
</dbReference>
<dbReference type="InterPro" id="IPR051730">
    <property type="entry name" value="NASP-like"/>
</dbReference>
<dbReference type="InterPro" id="IPR019734">
    <property type="entry name" value="TPR_rpt"/>
</dbReference>
<dbReference type="EMBL" id="NCKV01004663">
    <property type="protein sequence ID" value="RWS24607.1"/>
    <property type="molecule type" value="Genomic_DNA"/>
</dbReference>
<keyword evidence="4 6" id="KW-0802">TPR repeat</keyword>
<dbReference type="GO" id="GO:0006335">
    <property type="term" value="P:DNA replication-dependent chromatin assembly"/>
    <property type="evidence" value="ECO:0007669"/>
    <property type="project" value="TreeGrafter"/>
</dbReference>
<proteinExistence type="inferred from homology"/>
<evidence type="ECO:0000256" key="7">
    <source>
        <dbReference type="SAM" id="MobiDB-lite"/>
    </source>
</evidence>
<evidence type="ECO:0000256" key="2">
    <source>
        <dbReference type="ARBA" id="ARBA00008402"/>
    </source>
</evidence>
<evidence type="ECO:0000256" key="5">
    <source>
        <dbReference type="ARBA" id="ARBA00023242"/>
    </source>
</evidence>
<accession>A0A443SAR6</accession>
<name>A0A443SAR6_9ACAR</name>
<comment type="caution">
    <text evidence="9">The sequence shown here is derived from an EMBL/GenBank/DDBJ whole genome shotgun (WGS) entry which is preliminary data.</text>
</comment>
<dbReference type="GO" id="GO:0042393">
    <property type="term" value="F:histone binding"/>
    <property type="evidence" value="ECO:0007669"/>
    <property type="project" value="TreeGrafter"/>
</dbReference>
<dbReference type="Pfam" id="PF10516">
    <property type="entry name" value="SHNi-TPR"/>
    <property type="match status" value="1"/>
</dbReference>
<keyword evidence="3" id="KW-0677">Repeat</keyword>
<feature type="domain" description="Tetratricopeptide SHNi-TPR" evidence="8">
    <location>
        <begin position="184"/>
        <end position="220"/>
    </location>
</feature>
<dbReference type="GO" id="GO:0034080">
    <property type="term" value="P:CENP-A containing chromatin assembly"/>
    <property type="evidence" value="ECO:0007669"/>
    <property type="project" value="TreeGrafter"/>
</dbReference>
<reference evidence="9 10" key="1">
    <citation type="journal article" date="2018" name="Gigascience">
        <title>Genomes of trombidid mites reveal novel predicted allergens and laterally-transferred genes associated with secondary metabolism.</title>
        <authorList>
            <person name="Dong X."/>
            <person name="Chaisiri K."/>
            <person name="Xia D."/>
            <person name="Armstrong S.D."/>
            <person name="Fang Y."/>
            <person name="Donnelly M.J."/>
            <person name="Kadowaki T."/>
            <person name="McGarry J.W."/>
            <person name="Darby A.C."/>
            <person name="Makepeace B.L."/>
        </authorList>
    </citation>
    <scope>NUCLEOTIDE SEQUENCE [LARGE SCALE GENOMIC DNA]</scope>
    <source>
        <strain evidence="9">UoL-UT</strain>
    </source>
</reference>
<keyword evidence="10" id="KW-1185">Reference proteome</keyword>
<organism evidence="9 10">
    <name type="scientific">Leptotrombidium deliense</name>
    <dbReference type="NCBI Taxonomy" id="299467"/>
    <lineage>
        <taxon>Eukaryota</taxon>
        <taxon>Metazoa</taxon>
        <taxon>Ecdysozoa</taxon>
        <taxon>Arthropoda</taxon>
        <taxon>Chelicerata</taxon>
        <taxon>Arachnida</taxon>
        <taxon>Acari</taxon>
        <taxon>Acariformes</taxon>
        <taxon>Trombidiformes</taxon>
        <taxon>Prostigmata</taxon>
        <taxon>Anystina</taxon>
        <taxon>Parasitengona</taxon>
        <taxon>Trombiculoidea</taxon>
        <taxon>Trombiculidae</taxon>
        <taxon>Leptotrombidium</taxon>
    </lineage>
</organism>
<comment type="subcellular location">
    <subcellularLocation>
        <location evidence="1">Nucleus</location>
    </subcellularLocation>
</comment>
<feature type="repeat" description="TPR" evidence="6">
    <location>
        <begin position="226"/>
        <end position="259"/>
    </location>
</feature>
<comment type="similarity">
    <text evidence="2">Belongs to the NASP family.</text>
</comment>
<gene>
    <name evidence="9" type="ORF">B4U80_01800</name>
</gene>
<feature type="region of interest" description="Disordered" evidence="7">
    <location>
        <begin position="336"/>
        <end position="380"/>
    </location>
</feature>
<protein>
    <submittedName>
        <fullName evidence="9">Tetratricopeptide repeat containing protein 3-like protein</fullName>
    </submittedName>
</protein>
<dbReference type="STRING" id="299467.A0A443SAR6"/>
<dbReference type="PROSITE" id="PS50005">
    <property type="entry name" value="TPR"/>
    <property type="match status" value="1"/>
</dbReference>
<feature type="compositionally biased region" description="Acidic residues" evidence="7">
    <location>
        <begin position="142"/>
        <end position="152"/>
    </location>
</feature>
<dbReference type="OrthoDB" id="5587616at2759"/>
<evidence type="ECO:0000259" key="8">
    <source>
        <dbReference type="Pfam" id="PF10516"/>
    </source>
</evidence>
<evidence type="ECO:0000256" key="6">
    <source>
        <dbReference type="PROSITE-ProRule" id="PRU00339"/>
    </source>
</evidence>